<reference evidence="2 3" key="1">
    <citation type="submission" date="2014-01" db="EMBL/GenBank/DDBJ databases">
        <title>Plasmidome dynamics in the species complex Clostridium novyi sensu lato converts strains of independent lineages into distinctly different pathogens.</title>
        <authorList>
            <person name="Skarin H."/>
            <person name="Segerman B."/>
        </authorList>
    </citation>
    <scope>NUCLEOTIDE SEQUENCE [LARGE SCALE GENOMIC DNA]</scope>
    <source>
        <strain evidence="2 3">4552</strain>
    </source>
</reference>
<dbReference type="PANTHER" id="PTHR30615:SF8">
    <property type="entry name" value="UPF0047 PROTEIN C4A8.02C"/>
    <property type="match status" value="1"/>
</dbReference>
<sequence>MSIYTKIKKYRTKAHMGMIDVTKDFQIALDEAFKEKNIKNGTITDFTTGGVAGLTTLEFEPGIVYTDLKKAMDIFSPYTDETGKVIHYKHHDTWHDDNGSSHIKAALLSPFITVPFIDGKLTIGPWQNLTLIECDTRDRNREIIFQVMGE</sequence>
<evidence type="ECO:0000256" key="1">
    <source>
        <dbReference type="ARBA" id="ARBA00005534"/>
    </source>
</evidence>
<dbReference type="PIRSF" id="PIRSF004681">
    <property type="entry name" value="UCP004681"/>
    <property type="match status" value="1"/>
</dbReference>
<dbReference type="SUPFAM" id="SSF111038">
    <property type="entry name" value="YjbQ-like"/>
    <property type="match status" value="1"/>
</dbReference>
<protein>
    <submittedName>
        <fullName evidence="2">Secondary thiamine-phosphate synthase</fullName>
    </submittedName>
</protein>
<dbReference type="EMBL" id="JENJ01000005">
    <property type="protein sequence ID" value="KGM97942.1"/>
    <property type="molecule type" value="Genomic_DNA"/>
</dbReference>
<dbReference type="InterPro" id="IPR001602">
    <property type="entry name" value="UPF0047_YjbQ-like"/>
</dbReference>
<gene>
    <name evidence="2" type="ORF">Z968_01900</name>
</gene>
<dbReference type="Pfam" id="PF01894">
    <property type="entry name" value="YjbQ"/>
    <property type="match status" value="1"/>
</dbReference>
<dbReference type="OrthoDB" id="9801725at2"/>
<organism evidence="2 3">
    <name type="scientific">Clostridium novyi A str. 4552</name>
    <dbReference type="NCBI Taxonomy" id="1444289"/>
    <lineage>
        <taxon>Bacteria</taxon>
        <taxon>Bacillati</taxon>
        <taxon>Bacillota</taxon>
        <taxon>Clostridia</taxon>
        <taxon>Eubacteriales</taxon>
        <taxon>Clostridiaceae</taxon>
        <taxon>Clostridium</taxon>
    </lineage>
</organism>
<dbReference type="PANTHER" id="PTHR30615">
    <property type="entry name" value="UNCHARACTERIZED PROTEIN YJBQ-RELATED"/>
    <property type="match status" value="1"/>
</dbReference>
<dbReference type="Proteomes" id="UP000030012">
    <property type="component" value="Unassembled WGS sequence"/>
</dbReference>
<comment type="similarity">
    <text evidence="1">Belongs to the UPF0047 family.</text>
</comment>
<accession>A0A0A0IAI2</accession>
<dbReference type="Gene3D" id="2.60.120.460">
    <property type="entry name" value="YjbQ-like"/>
    <property type="match status" value="1"/>
</dbReference>
<comment type="caution">
    <text evidence="2">The sequence shown here is derived from an EMBL/GenBank/DDBJ whole genome shotgun (WGS) entry which is preliminary data.</text>
</comment>
<dbReference type="InterPro" id="IPR035917">
    <property type="entry name" value="YjbQ-like_sf"/>
</dbReference>
<dbReference type="RefSeq" id="WP_039252573.1">
    <property type="nucleotide sequence ID" value="NZ_JENJ01000005.1"/>
</dbReference>
<name>A0A0A0IAI2_CLONO</name>
<evidence type="ECO:0000313" key="3">
    <source>
        <dbReference type="Proteomes" id="UP000030012"/>
    </source>
</evidence>
<proteinExistence type="inferred from homology"/>
<evidence type="ECO:0000313" key="2">
    <source>
        <dbReference type="EMBL" id="KGM97942.1"/>
    </source>
</evidence>
<dbReference type="AlphaFoldDB" id="A0A0A0IAI2"/>